<evidence type="ECO:0000256" key="5">
    <source>
        <dbReference type="ARBA" id="ARBA00022786"/>
    </source>
</evidence>
<dbReference type="InterPro" id="IPR038765">
    <property type="entry name" value="Papain-like_cys_pep_sf"/>
</dbReference>
<feature type="region of interest" description="Disordered" evidence="8">
    <location>
        <begin position="63"/>
        <end position="104"/>
    </location>
</feature>
<feature type="compositionally biased region" description="Polar residues" evidence="8">
    <location>
        <begin position="78"/>
        <end position="88"/>
    </location>
</feature>
<feature type="region of interest" description="Disordered" evidence="8">
    <location>
        <begin position="132"/>
        <end position="229"/>
    </location>
</feature>
<protein>
    <recommendedName>
        <fullName evidence="3">ubiquitinyl hydrolase 1</fullName>
        <ecNumber evidence="3">3.4.19.12</ecNumber>
    </recommendedName>
</protein>
<dbReference type="PROSITE" id="PS00973">
    <property type="entry name" value="USP_2"/>
    <property type="match status" value="1"/>
</dbReference>
<dbReference type="InterPro" id="IPR001394">
    <property type="entry name" value="Peptidase_C19_UCH"/>
</dbReference>
<dbReference type="PROSITE" id="PS50235">
    <property type="entry name" value="USP_3"/>
    <property type="match status" value="1"/>
</dbReference>
<dbReference type="GO" id="GO:0016579">
    <property type="term" value="P:protein deubiquitination"/>
    <property type="evidence" value="ECO:0007669"/>
    <property type="project" value="InterPro"/>
</dbReference>
<feature type="non-terminal residue" evidence="10">
    <location>
        <position position="1"/>
    </location>
</feature>
<keyword evidence="4" id="KW-0645">Protease</keyword>
<dbReference type="OrthoDB" id="420187at2759"/>
<evidence type="ECO:0000256" key="7">
    <source>
        <dbReference type="ARBA" id="ARBA00022807"/>
    </source>
</evidence>
<dbReference type="GO" id="GO:0005829">
    <property type="term" value="C:cytosol"/>
    <property type="evidence" value="ECO:0007669"/>
    <property type="project" value="TreeGrafter"/>
</dbReference>
<comment type="similarity">
    <text evidence="2">Belongs to the peptidase C19 family.</text>
</comment>
<comment type="catalytic activity">
    <reaction evidence="1">
        <text>Thiol-dependent hydrolysis of ester, thioester, amide, peptide and isopeptide bonds formed by the C-terminal Gly of ubiquitin (a 76-residue protein attached to proteins as an intracellular targeting signal).</text>
        <dbReference type="EC" id="3.4.19.12"/>
    </reaction>
</comment>
<dbReference type="AlphaFoldDB" id="A0A9W8CW05"/>
<feature type="compositionally biased region" description="Basic and acidic residues" evidence="8">
    <location>
        <begin position="337"/>
        <end position="347"/>
    </location>
</feature>
<evidence type="ECO:0000256" key="2">
    <source>
        <dbReference type="ARBA" id="ARBA00009085"/>
    </source>
</evidence>
<keyword evidence="5" id="KW-0833">Ubl conjugation pathway</keyword>
<evidence type="ECO:0000313" key="11">
    <source>
        <dbReference type="Proteomes" id="UP001143981"/>
    </source>
</evidence>
<dbReference type="GO" id="GO:0005634">
    <property type="term" value="C:nucleus"/>
    <property type="evidence" value="ECO:0007669"/>
    <property type="project" value="TreeGrafter"/>
</dbReference>
<evidence type="ECO:0000313" key="10">
    <source>
        <dbReference type="EMBL" id="KAJ1726379.1"/>
    </source>
</evidence>
<evidence type="ECO:0000256" key="8">
    <source>
        <dbReference type="SAM" id="MobiDB-lite"/>
    </source>
</evidence>
<dbReference type="InterPro" id="IPR050164">
    <property type="entry name" value="Peptidase_C19"/>
</dbReference>
<keyword evidence="11" id="KW-1185">Reference proteome</keyword>
<feature type="compositionally biased region" description="Basic residues" evidence="8">
    <location>
        <begin position="315"/>
        <end position="326"/>
    </location>
</feature>
<proteinExistence type="inferred from homology"/>
<feature type="compositionally biased region" description="Low complexity" evidence="8">
    <location>
        <begin position="167"/>
        <end position="197"/>
    </location>
</feature>
<evidence type="ECO:0000256" key="6">
    <source>
        <dbReference type="ARBA" id="ARBA00022801"/>
    </source>
</evidence>
<gene>
    <name evidence="10" type="ORF">LPJ61_005228</name>
</gene>
<dbReference type="GO" id="GO:0006508">
    <property type="term" value="P:proteolysis"/>
    <property type="evidence" value="ECO:0007669"/>
    <property type="project" value="UniProtKB-KW"/>
</dbReference>
<dbReference type="PANTHER" id="PTHR24006">
    <property type="entry name" value="UBIQUITIN CARBOXYL-TERMINAL HYDROLASE"/>
    <property type="match status" value="1"/>
</dbReference>
<dbReference type="PANTHER" id="PTHR24006:SF758">
    <property type="entry name" value="UBIQUITIN CARBOXYL-TERMINAL HYDROLASE 36"/>
    <property type="match status" value="1"/>
</dbReference>
<organism evidence="10 11">
    <name type="scientific">Coemansia biformis</name>
    <dbReference type="NCBI Taxonomy" id="1286918"/>
    <lineage>
        <taxon>Eukaryota</taxon>
        <taxon>Fungi</taxon>
        <taxon>Fungi incertae sedis</taxon>
        <taxon>Zoopagomycota</taxon>
        <taxon>Kickxellomycotina</taxon>
        <taxon>Kickxellomycetes</taxon>
        <taxon>Kickxellales</taxon>
        <taxon>Kickxellaceae</taxon>
        <taxon>Coemansia</taxon>
    </lineage>
</organism>
<feature type="region of interest" description="Disordered" evidence="8">
    <location>
        <begin position="287"/>
        <end position="347"/>
    </location>
</feature>
<evidence type="ECO:0000256" key="3">
    <source>
        <dbReference type="ARBA" id="ARBA00012759"/>
    </source>
</evidence>
<evidence type="ECO:0000256" key="4">
    <source>
        <dbReference type="ARBA" id="ARBA00022670"/>
    </source>
</evidence>
<dbReference type="GO" id="GO:0004843">
    <property type="term" value="F:cysteine-type deubiquitinase activity"/>
    <property type="evidence" value="ECO:0007669"/>
    <property type="project" value="UniProtKB-EC"/>
</dbReference>
<name>A0A9W8CW05_9FUNG</name>
<dbReference type="EMBL" id="JANBOI010001595">
    <property type="protein sequence ID" value="KAJ1726379.1"/>
    <property type="molecule type" value="Genomic_DNA"/>
</dbReference>
<dbReference type="Pfam" id="PF00443">
    <property type="entry name" value="UCH"/>
    <property type="match status" value="1"/>
</dbReference>
<dbReference type="SUPFAM" id="SSF54001">
    <property type="entry name" value="Cysteine proteinases"/>
    <property type="match status" value="1"/>
</dbReference>
<accession>A0A9W8CW05</accession>
<dbReference type="Gene3D" id="3.90.70.10">
    <property type="entry name" value="Cysteine proteinases"/>
    <property type="match status" value="1"/>
</dbReference>
<keyword evidence="6" id="KW-0378">Hydrolase</keyword>
<dbReference type="InterPro" id="IPR018200">
    <property type="entry name" value="USP_CS"/>
</dbReference>
<dbReference type="Proteomes" id="UP001143981">
    <property type="component" value="Unassembled WGS sequence"/>
</dbReference>
<evidence type="ECO:0000256" key="1">
    <source>
        <dbReference type="ARBA" id="ARBA00000707"/>
    </source>
</evidence>
<sequence>DYSLYAVLVHAGGSSRSGHYYCYVKSPAGIWHELNDSTVRQVSERTVLQQPAYVLFYERNASSSAERSTNGHGKHRPQSSQVRAQQTAPEKVPVKAEPTTNGKHAVHQGLASVAAASDEMEASLAVQKMSLSDGLSKKKKKRNRREGAADGVRADNSITGNGAATEGSAQVSQAAPAGALAASPDRPAAPADVAPEPLEWVVRDKPVPSDPSVSSDPPACSNKRTDGSAPVVAWNEDAASKRAKSTAAAEARAVAVASGAGQWSVSDVSTSRASQYGAQVESWAGSIAATGSGHDKAKKRQRNPDKYDAEYDRGRIKKVKKNKHNRFAATANPFQAHAERRSGKQKP</sequence>
<feature type="domain" description="USP" evidence="9">
    <location>
        <begin position="1"/>
        <end position="60"/>
    </location>
</feature>
<dbReference type="EC" id="3.4.19.12" evidence="3"/>
<feature type="compositionally biased region" description="Basic and acidic residues" evidence="8">
    <location>
        <begin position="302"/>
        <end position="314"/>
    </location>
</feature>
<comment type="caution">
    <text evidence="10">The sequence shown here is derived from an EMBL/GenBank/DDBJ whole genome shotgun (WGS) entry which is preliminary data.</text>
</comment>
<dbReference type="InterPro" id="IPR028889">
    <property type="entry name" value="USP"/>
</dbReference>
<keyword evidence="7" id="KW-0788">Thiol protease</keyword>
<evidence type="ECO:0000259" key="9">
    <source>
        <dbReference type="PROSITE" id="PS50235"/>
    </source>
</evidence>
<reference evidence="10" key="1">
    <citation type="submission" date="2022-07" db="EMBL/GenBank/DDBJ databases">
        <title>Phylogenomic reconstructions and comparative analyses of Kickxellomycotina fungi.</title>
        <authorList>
            <person name="Reynolds N.K."/>
            <person name="Stajich J.E."/>
            <person name="Barry K."/>
            <person name="Grigoriev I.V."/>
            <person name="Crous P."/>
            <person name="Smith M.E."/>
        </authorList>
    </citation>
    <scope>NUCLEOTIDE SEQUENCE</scope>
    <source>
        <strain evidence="10">BCRC 34381</strain>
    </source>
</reference>